<evidence type="ECO:0000256" key="1">
    <source>
        <dbReference type="ARBA" id="ARBA00004377"/>
    </source>
</evidence>
<dbReference type="Pfam" id="PF12019">
    <property type="entry name" value="GspH"/>
    <property type="match status" value="1"/>
</dbReference>
<evidence type="ECO:0000313" key="14">
    <source>
        <dbReference type="Proteomes" id="UP000504844"/>
    </source>
</evidence>
<evidence type="ECO:0000256" key="3">
    <source>
        <dbReference type="ARBA" id="ARBA00022475"/>
    </source>
</evidence>
<evidence type="ECO:0000313" key="13">
    <source>
        <dbReference type="EMBL" id="QKJ65375.1"/>
    </source>
</evidence>
<sequence length="185" mass="20457">MKYFKNRGFTLIELMITLSILGILLAISVPSFTEWMQRKRVIGVANEFAALIQFSRSEAIKRNANIFLQTTRISDTNWSLMSSDQQASCTALNPCDLRNMLPSNYKEIKVKAITNAAGTDNNLNNTRINPANPIFNFSNATTDTSVQYVTFESGNYQLNTQVSVTGLTTICIPTGKPAIGGYLPC</sequence>
<keyword evidence="3" id="KW-1003">Cell membrane</keyword>
<dbReference type="EMBL" id="CP054143">
    <property type="protein sequence ID" value="QKJ65375.1"/>
    <property type="molecule type" value="Genomic_DNA"/>
</dbReference>
<dbReference type="RefSeq" id="WP_173531885.1">
    <property type="nucleotide sequence ID" value="NZ_CP054143.1"/>
</dbReference>
<evidence type="ECO:0000256" key="7">
    <source>
        <dbReference type="ARBA" id="ARBA00022989"/>
    </source>
</evidence>
<feature type="domain" description="General secretion pathway GspH" evidence="12">
    <location>
        <begin position="45"/>
        <end position="165"/>
    </location>
</feature>
<dbReference type="GO" id="GO:0015628">
    <property type="term" value="P:protein secretion by the type II secretion system"/>
    <property type="evidence" value="ECO:0007669"/>
    <property type="project" value="InterPro"/>
</dbReference>
<dbReference type="SUPFAM" id="SSF54523">
    <property type="entry name" value="Pili subunits"/>
    <property type="match status" value="1"/>
</dbReference>
<keyword evidence="7 11" id="KW-1133">Transmembrane helix</keyword>
<dbReference type="NCBIfam" id="TIGR02532">
    <property type="entry name" value="IV_pilin_GFxxxE"/>
    <property type="match status" value="1"/>
</dbReference>
<feature type="transmembrane region" description="Helical" evidence="11">
    <location>
        <begin position="12"/>
        <end position="32"/>
    </location>
</feature>
<evidence type="ECO:0000256" key="5">
    <source>
        <dbReference type="ARBA" id="ARBA00022519"/>
    </source>
</evidence>
<reference evidence="13 14" key="1">
    <citation type="submission" date="2020-05" db="EMBL/GenBank/DDBJ databases">
        <title>Complete genome sequence of Deefgea sp. D17.</title>
        <authorList>
            <person name="Bae J.-W."/>
            <person name="Han J.E."/>
        </authorList>
    </citation>
    <scope>NUCLEOTIDE SEQUENCE [LARGE SCALE GENOMIC DNA]</scope>
    <source>
        <strain evidence="13 14">D17</strain>
    </source>
</reference>
<evidence type="ECO:0000256" key="9">
    <source>
        <dbReference type="ARBA" id="ARBA00025772"/>
    </source>
</evidence>
<dbReference type="Proteomes" id="UP000504844">
    <property type="component" value="Chromosome"/>
</dbReference>
<dbReference type="Pfam" id="PF07963">
    <property type="entry name" value="N_methyl"/>
    <property type="match status" value="1"/>
</dbReference>
<name>A0A6M8SJY4_9NEIS</name>
<gene>
    <name evidence="13" type="ORF">HQN60_00685</name>
</gene>
<dbReference type="Gene3D" id="3.30.700.10">
    <property type="entry name" value="Glycoprotein, Type 4 Pilin"/>
    <property type="match status" value="1"/>
</dbReference>
<accession>A0A6M8SJY4</accession>
<protein>
    <recommendedName>
        <fullName evidence="2">Type II secretion system protein H</fullName>
    </recommendedName>
    <alternativeName>
        <fullName evidence="10">General secretion pathway protein H</fullName>
    </alternativeName>
</protein>
<evidence type="ECO:0000256" key="11">
    <source>
        <dbReference type="SAM" id="Phobius"/>
    </source>
</evidence>
<evidence type="ECO:0000256" key="6">
    <source>
        <dbReference type="ARBA" id="ARBA00022692"/>
    </source>
</evidence>
<keyword evidence="8 11" id="KW-0472">Membrane</keyword>
<keyword evidence="4" id="KW-0488">Methylation</keyword>
<dbReference type="InterPro" id="IPR022346">
    <property type="entry name" value="T2SS_GspH"/>
</dbReference>
<dbReference type="PROSITE" id="PS00409">
    <property type="entry name" value="PROKAR_NTER_METHYL"/>
    <property type="match status" value="1"/>
</dbReference>
<dbReference type="GO" id="GO:0005886">
    <property type="term" value="C:plasma membrane"/>
    <property type="evidence" value="ECO:0007669"/>
    <property type="project" value="UniProtKB-SubCell"/>
</dbReference>
<keyword evidence="14" id="KW-1185">Reference proteome</keyword>
<evidence type="ECO:0000256" key="2">
    <source>
        <dbReference type="ARBA" id="ARBA00021549"/>
    </source>
</evidence>
<dbReference type="InterPro" id="IPR012902">
    <property type="entry name" value="N_methyl_site"/>
</dbReference>
<evidence type="ECO:0000256" key="4">
    <source>
        <dbReference type="ARBA" id="ARBA00022481"/>
    </source>
</evidence>
<proteinExistence type="inferred from homology"/>
<comment type="subcellular location">
    <subcellularLocation>
        <location evidence="1">Cell inner membrane</location>
        <topology evidence="1">Single-pass membrane protein</topology>
    </subcellularLocation>
</comment>
<dbReference type="KEGG" id="dee:HQN60_00685"/>
<organism evidence="13 14">
    <name type="scientific">Deefgea piscis</name>
    <dbReference type="NCBI Taxonomy" id="2739061"/>
    <lineage>
        <taxon>Bacteria</taxon>
        <taxon>Pseudomonadati</taxon>
        <taxon>Pseudomonadota</taxon>
        <taxon>Betaproteobacteria</taxon>
        <taxon>Neisseriales</taxon>
        <taxon>Chitinibacteraceae</taxon>
        <taxon>Deefgea</taxon>
    </lineage>
</organism>
<comment type="similarity">
    <text evidence="9">Belongs to the GSP H family.</text>
</comment>
<dbReference type="InterPro" id="IPR045584">
    <property type="entry name" value="Pilin-like"/>
</dbReference>
<evidence type="ECO:0000259" key="12">
    <source>
        <dbReference type="Pfam" id="PF12019"/>
    </source>
</evidence>
<keyword evidence="6 11" id="KW-0812">Transmembrane</keyword>
<dbReference type="GO" id="GO:0015627">
    <property type="term" value="C:type II protein secretion system complex"/>
    <property type="evidence" value="ECO:0007669"/>
    <property type="project" value="InterPro"/>
</dbReference>
<dbReference type="AlphaFoldDB" id="A0A6M8SJY4"/>
<keyword evidence="5" id="KW-0997">Cell inner membrane</keyword>
<evidence type="ECO:0000256" key="8">
    <source>
        <dbReference type="ARBA" id="ARBA00023136"/>
    </source>
</evidence>
<evidence type="ECO:0000256" key="10">
    <source>
        <dbReference type="ARBA" id="ARBA00030775"/>
    </source>
</evidence>